<proteinExistence type="inferred from homology"/>
<evidence type="ECO:0000256" key="2">
    <source>
        <dbReference type="ARBA" id="ARBA00004947"/>
    </source>
</evidence>
<evidence type="ECO:0000313" key="10">
    <source>
        <dbReference type="EMBL" id="OZG66217.1"/>
    </source>
</evidence>
<dbReference type="InterPro" id="IPR000766">
    <property type="entry name" value="GalP_uridyl_Trfase_II"/>
</dbReference>
<dbReference type="Proteomes" id="UP000216074">
    <property type="component" value="Unassembled WGS sequence"/>
</dbReference>
<name>A0A261G461_9BIFI</name>
<evidence type="ECO:0000256" key="5">
    <source>
        <dbReference type="ARBA" id="ARBA00022695"/>
    </source>
</evidence>
<dbReference type="PANTHER" id="PTHR39191:SF1">
    <property type="entry name" value="DUF4922 DOMAIN-CONTAINING PROTEIN"/>
    <property type="match status" value="1"/>
</dbReference>
<dbReference type="HAMAP" id="MF_00571">
    <property type="entry name" value="GalP_UDP_trans"/>
    <property type="match status" value="1"/>
</dbReference>
<evidence type="ECO:0000256" key="4">
    <source>
        <dbReference type="ARBA" id="ARBA00022679"/>
    </source>
</evidence>
<comment type="pathway">
    <text evidence="2 8">Carbohydrate metabolism; galactose metabolism.</text>
</comment>
<evidence type="ECO:0000313" key="11">
    <source>
        <dbReference type="Proteomes" id="UP000216074"/>
    </source>
</evidence>
<dbReference type="GO" id="GO:0005737">
    <property type="term" value="C:cytoplasm"/>
    <property type="evidence" value="ECO:0007669"/>
    <property type="project" value="UniProtKB-SubCell"/>
</dbReference>
<keyword evidence="11" id="KW-1185">Reference proteome</keyword>
<comment type="similarity">
    <text evidence="8">Belongs to the galactose-1-phosphate uridylyltransferase type 2 family.</text>
</comment>
<keyword evidence="3 8" id="KW-0963">Cytoplasm</keyword>
<feature type="domain" description="Galactose-1-phosphate uridyl transferase N-terminal" evidence="9">
    <location>
        <begin position="37"/>
        <end position="239"/>
    </location>
</feature>
<reference evidence="10 11" key="1">
    <citation type="journal article" date="2017" name="BMC Genomics">
        <title>Comparative genomic and phylogenomic analyses of the Bifidobacteriaceae family.</title>
        <authorList>
            <person name="Lugli G.A."/>
            <person name="Milani C."/>
            <person name="Turroni F."/>
            <person name="Duranti S."/>
            <person name="Mancabelli L."/>
            <person name="Mangifesta M."/>
            <person name="Ferrario C."/>
            <person name="Modesto M."/>
            <person name="Mattarelli P."/>
            <person name="Jiri K."/>
            <person name="van Sinderen D."/>
            <person name="Ventura M."/>
        </authorList>
    </citation>
    <scope>NUCLEOTIDE SEQUENCE [LARGE SCALE GENOMIC DNA]</scope>
    <source>
        <strain evidence="10 11">DSM 100202</strain>
    </source>
</reference>
<dbReference type="EC" id="2.7.7.12" evidence="8"/>
<dbReference type="Pfam" id="PF01087">
    <property type="entry name" value="GalP_UDP_transf"/>
    <property type="match status" value="1"/>
</dbReference>
<dbReference type="UniPathway" id="UPA00214"/>
<evidence type="ECO:0000259" key="9">
    <source>
        <dbReference type="Pfam" id="PF01087"/>
    </source>
</evidence>
<keyword evidence="7 8" id="KW-0119">Carbohydrate metabolism</keyword>
<keyword evidence="5 8" id="KW-0548">Nucleotidyltransferase</keyword>
<dbReference type="AlphaFoldDB" id="A0A261G461"/>
<protein>
    <recommendedName>
        <fullName evidence="8">Galactose-1-phosphate uridylyltransferase</fullName>
        <shortName evidence="8">Gal-1-P uridylyltransferase</shortName>
        <ecNumber evidence="8">2.7.7.12</ecNumber>
    </recommendedName>
    <alternativeName>
        <fullName evidence="8">UDP-glucose--hexose-1-phosphate uridylyltransferase</fullName>
    </alternativeName>
</protein>
<evidence type="ECO:0000256" key="7">
    <source>
        <dbReference type="ARBA" id="ARBA00023277"/>
    </source>
</evidence>
<evidence type="ECO:0000256" key="6">
    <source>
        <dbReference type="ARBA" id="ARBA00023144"/>
    </source>
</evidence>
<accession>A0A261G461</accession>
<dbReference type="GO" id="GO:0006012">
    <property type="term" value="P:galactose metabolic process"/>
    <property type="evidence" value="ECO:0007669"/>
    <property type="project" value="UniProtKB-UniRule"/>
</dbReference>
<keyword evidence="6 8" id="KW-0299">Galactose metabolism</keyword>
<keyword evidence="4 8" id="KW-0808">Transferase</keyword>
<dbReference type="GO" id="GO:0008108">
    <property type="term" value="F:UDP-glucose:hexose-1-phosphate uridylyltransferase activity"/>
    <property type="evidence" value="ECO:0007669"/>
    <property type="project" value="UniProtKB-UniRule"/>
</dbReference>
<comment type="caution">
    <text evidence="10">The sequence shown here is derived from an EMBL/GenBank/DDBJ whole genome shotgun (WGS) entry which is preliminary data.</text>
</comment>
<gene>
    <name evidence="8" type="primary">galT</name>
    <name evidence="10" type="ORF">BHAP_0385</name>
</gene>
<dbReference type="InterPro" id="IPR005849">
    <property type="entry name" value="GalP_Utransf_N"/>
</dbReference>
<dbReference type="PANTHER" id="PTHR39191">
    <property type="entry name" value="GALACTOSE-1-PHOSPHATE URIDYLYLTRANSFERASE"/>
    <property type="match status" value="1"/>
</dbReference>
<evidence type="ECO:0000256" key="8">
    <source>
        <dbReference type="HAMAP-Rule" id="MF_00571"/>
    </source>
</evidence>
<evidence type="ECO:0000256" key="1">
    <source>
        <dbReference type="ARBA" id="ARBA00001107"/>
    </source>
</evidence>
<evidence type="ECO:0000256" key="3">
    <source>
        <dbReference type="ARBA" id="ARBA00022490"/>
    </source>
</evidence>
<sequence>MTSETTSTATAAPLDTVYASIDRLIDHAIHHLDLDPRDADWTRNRIFALFDLSSYQPTGATADGQSIDELVAGLCQAAIAAGLFTQDENTSIADEVMGLLSASPSAIDDRFKEIESRGGAAHGGMQAMQWFYEYCVNNTYVKKSMLDRNPRFDSHGIVVTINLAKPEFKNMKKAAAGNAVAGGYPACTICHENEGFAGRNKRTLRTIPVTLGSQPWFWQFSPYGYFHEHGICVNMEHTPMHVDRDTFTHLLDFVDQFPGYFLGCNAALPRIGGSVLAHDHYQGGGEILPMLKSPAWASLTVPHHDNTIVEILDWPGTAMRVICQSRDEIIAIADLIRTAWIDYDDAAAGIASHDATGNRQSALSPSVIHTARGYEMNLILRNNTISDEYPEGIFHAHPEFWPVKQEPIGLIEAQGLFILPGRLTRQLNVIEDALAAGSAKLPDEVSEFTLVWDELNTALDGSRDRDAIRTAVRDELGSICERILGNTAVFKSKEQTLTFLEELGMHANRD</sequence>
<organism evidence="10 11">
    <name type="scientific">Bifidobacterium hapali</name>
    <dbReference type="NCBI Taxonomy" id="1630172"/>
    <lineage>
        <taxon>Bacteria</taxon>
        <taxon>Bacillati</taxon>
        <taxon>Actinomycetota</taxon>
        <taxon>Actinomycetes</taxon>
        <taxon>Bifidobacteriales</taxon>
        <taxon>Bifidobacteriaceae</taxon>
        <taxon>Bifidobacterium</taxon>
    </lineage>
</organism>
<comment type="catalytic activity">
    <reaction evidence="1 8">
        <text>alpha-D-galactose 1-phosphate + UDP-alpha-D-glucose = alpha-D-glucose 1-phosphate + UDP-alpha-D-galactose</text>
        <dbReference type="Rhea" id="RHEA:13989"/>
        <dbReference type="ChEBI" id="CHEBI:58336"/>
        <dbReference type="ChEBI" id="CHEBI:58601"/>
        <dbReference type="ChEBI" id="CHEBI:58885"/>
        <dbReference type="ChEBI" id="CHEBI:66914"/>
        <dbReference type="EC" id="2.7.7.12"/>
    </reaction>
</comment>
<dbReference type="EMBL" id="MWWY01000006">
    <property type="protein sequence ID" value="OZG66217.1"/>
    <property type="molecule type" value="Genomic_DNA"/>
</dbReference>
<dbReference type="RefSeq" id="WP_094729104.1">
    <property type="nucleotide sequence ID" value="NZ_MWWY01000006.1"/>
</dbReference>
<dbReference type="OrthoDB" id="2293at2"/>
<comment type="subcellular location">
    <subcellularLocation>
        <location evidence="8">Cytoplasm</location>
    </subcellularLocation>
</comment>